<dbReference type="STRING" id="80854.MVIS_1485"/>
<dbReference type="KEGG" id="mvs:MVIS_1485"/>
<gene>
    <name evidence="6" type="ORF">MT2528_1064</name>
    <name evidence="7" type="ORF">NVI5450_1035</name>
</gene>
<feature type="domain" description="BVU-1015-like N-terminal dimerisation-like" evidence="5">
    <location>
        <begin position="18"/>
        <end position="88"/>
    </location>
</feature>
<dbReference type="Gene3D" id="3.40.50.150">
    <property type="entry name" value="Vaccinia Virus protein VP39"/>
    <property type="match status" value="1"/>
</dbReference>
<dbReference type="HOGENOM" id="CLU_005533_3_0_6"/>
<dbReference type="SUPFAM" id="SSF46785">
    <property type="entry name" value="Winged helix' DNA-binding domain"/>
    <property type="match status" value="1"/>
</dbReference>
<name>A0A090IBM3_9GAMM</name>
<dbReference type="GO" id="GO:0008171">
    <property type="term" value="F:O-methyltransferase activity"/>
    <property type="evidence" value="ECO:0007669"/>
    <property type="project" value="InterPro"/>
</dbReference>
<dbReference type="InterPro" id="IPR001077">
    <property type="entry name" value="COMT_C"/>
</dbReference>
<dbReference type="Gene3D" id="1.20.58.1390">
    <property type="match status" value="1"/>
</dbReference>
<dbReference type="InterPro" id="IPR016461">
    <property type="entry name" value="COMT-like"/>
</dbReference>
<dbReference type="RefSeq" id="WP_045109804.1">
    <property type="nucleotide sequence ID" value="NZ_CAWQZC010000046.1"/>
</dbReference>
<dbReference type="PROSITE" id="PS51683">
    <property type="entry name" value="SAM_OMT_II"/>
    <property type="match status" value="1"/>
</dbReference>
<dbReference type="InterPro" id="IPR029063">
    <property type="entry name" value="SAM-dependent_MTases_sf"/>
</dbReference>
<evidence type="ECO:0000313" key="8">
    <source>
        <dbReference type="Proteomes" id="UP000182660"/>
    </source>
</evidence>
<dbReference type="SUPFAM" id="SSF53335">
    <property type="entry name" value="S-adenosyl-L-methionine-dependent methyltransferases"/>
    <property type="match status" value="1"/>
</dbReference>
<reference evidence="7 9" key="2">
    <citation type="submission" date="2016-11" db="EMBL/GenBank/DDBJ databases">
        <authorList>
            <person name="Jaros S."/>
            <person name="Januszkiewicz K."/>
            <person name="Wedrychowicz H."/>
        </authorList>
    </citation>
    <scope>NUCLEOTIDE SEQUENCE [LARGE SCALE GENOMIC DNA]</scope>
    <source>
        <strain evidence="7">NVI 5450</strain>
    </source>
</reference>
<dbReference type="InterPro" id="IPR049480">
    <property type="entry name" value="BVU_1015-like_N"/>
</dbReference>
<evidence type="ECO:0000256" key="1">
    <source>
        <dbReference type="ARBA" id="ARBA00022603"/>
    </source>
</evidence>
<dbReference type="InterPro" id="IPR036390">
    <property type="entry name" value="WH_DNA-bd_sf"/>
</dbReference>
<evidence type="ECO:0000256" key="2">
    <source>
        <dbReference type="ARBA" id="ARBA00022679"/>
    </source>
</evidence>
<dbReference type="EMBL" id="FPLD01000036">
    <property type="protein sequence ID" value="SGY89771.1"/>
    <property type="molecule type" value="Genomic_DNA"/>
</dbReference>
<dbReference type="Proteomes" id="UP000183794">
    <property type="component" value="Unassembled WGS sequence"/>
</dbReference>
<keyword evidence="3" id="KW-0949">S-adenosyl-L-methionine</keyword>
<dbReference type="Proteomes" id="UP000182660">
    <property type="component" value="Unassembled WGS sequence"/>
</dbReference>
<dbReference type="AlphaFoldDB" id="A0A090IBM3"/>
<dbReference type="Pfam" id="PF00891">
    <property type="entry name" value="Methyltransf_2"/>
    <property type="match status" value="1"/>
</dbReference>
<organism evidence="7 9">
    <name type="scientific">Moritella viscosa</name>
    <dbReference type="NCBI Taxonomy" id="80854"/>
    <lineage>
        <taxon>Bacteria</taxon>
        <taxon>Pseudomonadati</taxon>
        <taxon>Pseudomonadota</taxon>
        <taxon>Gammaproteobacteria</taxon>
        <taxon>Alteromonadales</taxon>
        <taxon>Moritellaceae</taxon>
        <taxon>Moritella</taxon>
    </lineage>
</organism>
<evidence type="ECO:0000313" key="7">
    <source>
        <dbReference type="EMBL" id="SGY89771.1"/>
    </source>
</evidence>
<protein>
    <submittedName>
        <fullName evidence="7">O-methyltransferase, putative</fullName>
    </submittedName>
</protein>
<keyword evidence="1 7" id="KW-0489">Methyltransferase</keyword>
<dbReference type="OrthoDB" id="9805418at2"/>
<evidence type="ECO:0000313" key="9">
    <source>
        <dbReference type="Proteomes" id="UP000183794"/>
    </source>
</evidence>
<keyword evidence="2 7" id="KW-0808">Transferase</keyword>
<dbReference type="PATRIC" id="fig|80854.5.peg.1577"/>
<evidence type="ECO:0000256" key="3">
    <source>
        <dbReference type="ARBA" id="ARBA00022691"/>
    </source>
</evidence>
<dbReference type="PANTHER" id="PTHR43712">
    <property type="entry name" value="PUTATIVE (AFU_ORTHOLOGUE AFUA_4G14580)-RELATED"/>
    <property type="match status" value="1"/>
</dbReference>
<dbReference type="EMBL" id="FPLJ01000031">
    <property type="protein sequence ID" value="SGY86567.1"/>
    <property type="molecule type" value="Genomic_DNA"/>
</dbReference>
<feature type="domain" description="O-methyltransferase C-terminal" evidence="4">
    <location>
        <begin position="182"/>
        <end position="334"/>
    </location>
</feature>
<dbReference type="InterPro" id="IPR036388">
    <property type="entry name" value="WH-like_DNA-bd_sf"/>
</dbReference>
<evidence type="ECO:0000313" key="6">
    <source>
        <dbReference type="EMBL" id="SGY86567.1"/>
    </source>
</evidence>
<sequence>MAFYDKPAELSAFNAKFEAQKIAFAPVAFQVARCLLKFGILKAVDEAGKQGIRLSALTDKLDTSEYGISVLLDMGLSMGLVWQQDDHFILDKVGYFLLNDDMALKNLDFTHHVCYQGLFDLDKAIETGTPAGLHVFGDWKTIYPGLSQLPEEAKRSWFEFDHYYSDHAFPEVLALLFEHKPKHILDVGGNTGKWSLACTKYDENVNITIMDLPGQLNVALENAKEAGVDDRVHGHETDLLDESRTFFDGADTIWMSQFLDCFSKSEILSILKRAADVMTADSRLYILETFWDRQPYEAGAYCVNATSIYFTAMANGNSRMYHSKDMMRLIQEAGMYVDQDTDDLGLGHTLLACKKK</sequence>
<dbReference type="PANTHER" id="PTHR43712:SF2">
    <property type="entry name" value="O-METHYLTRANSFERASE CICE"/>
    <property type="match status" value="1"/>
</dbReference>
<reference evidence="6 8" key="1">
    <citation type="submission" date="2016-11" db="EMBL/GenBank/DDBJ databases">
        <authorList>
            <person name="Klemetsen T."/>
        </authorList>
    </citation>
    <scope>NUCLEOTIDE SEQUENCE [LARGE SCALE GENOMIC DNA]</scope>
    <source>
        <strain evidence="6">MT 2528</strain>
    </source>
</reference>
<dbReference type="GeneID" id="61294798"/>
<evidence type="ECO:0000259" key="4">
    <source>
        <dbReference type="Pfam" id="PF00891"/>
    </source>
</evidence>
<dbReference type="GO" id="GO:0032259">
    <property type="term" value="P:methylation"/>
    <property type="evidence" value="ECO:0007669"/>
    <property type="project" value="UniProtKB-KW"/>
</dbReference>
<dbReference type="Gene3D" id="1.10.10.10">
    <property type="entry name" value="Winged helix-like DNA-binding domain superfamily/Winged helix DNA-binding domain"/>
    <property type="match status" value="1"/>
</dbReference>
<keyword evidence="8" id="KW-1185">Reference proteome</keyword>
<proteinExistence type="predicted"/>
<dbReference type="Pfam" id="PF21212">
    <property type="entry name" value="Dimerisation2-like_dom"/>
    <property type="match status" value="1"/>
</dbReference>
<evidence type="ECO:0000259" key="5">
    <source>
        <dbReference type="Pfam" id="PF21212"/>
    </source>
</evidence>
<accession>A0A090IBM3</accession>